<name>A0A6N6JI55_9RHOB</name>
<dbReference type="Pfam" id="PF10592">
    <property type="entry name" value="AIPR"/>
    <property type="match status" value="1"/>
</dbReference>
<dbReference type="InterPro" id="IPR055101">
    <property type="entry name" value="AIPR_N"/>
</dbReference>
<dbReference type="Proteomes" id="UP000436822">
    <property type="component" value="Unassembled WGS sequence"/>
</dbReference>
<sequence>MSSADIDIAAFRSSLIAEVNEARTGSSAALPDFSENIFTDICTSWLSEVAVTENPEVCHFERSFGTTTARSNGYAVSDDETIIDVFVACFGGSEHLGSIPPEDVRRASRQARTFLEKARGDLLNSLDPAAADYGMVERVKHTKEMAEKYRIIILTDSRCSLTAIEADEIGGIALSFEVIDIERLYRLVQAGLPRDEIFVDFTDYVQDGLSCLHAPEISADYDAYLALIPGEILYQLYDRYGPRLLEKNVRSFLQARGKVNRGIRDTLRARPDRFLAYNNGIVATVDEIEVRYDRETGARHITRVRGLQIVNGGQTTASIHRARREDKVDLSSVYVPAKISLIDARRIDEIVPAISLYANSQNNIQMADFSANDPYHVEISRLSAQVWCPGEQTRWFYERTRGEYEVEKSRTAKTPAQVRRFNERTPRQRKFDKVELAKFLLSWDQRPDKVSLGGQKCFAWFMQDLSETHSKGWLPDESYYRRTIAKAILYKQAVSITRKEAFPAYRAQIATYVVAYLSHRTGRQIDLDGIWKAQDVSADLVQLMREWSYEIRDAIIESSNGKNVTEWCKKADCWKVIRRLELALPSTLPPEVGGTKTSSEKNRNDNPDLTPTELDAMHRCQGVSAQDWIAISQWGAETGHLKDWQSGIAATLSGYAARDWIKAPSPKQAKRALEILQIAEAEGAPFGNNGTA</sequence>
<dbReference type="Pfam" id="PF22879">
    <property type="entry name" value="AIPR_N"/>
    <property type="match status" value="1"/>
</dbReference>
<evidence type="ECO:0000259" key="2">
    <source>
        <dbReference type="Pfam" id="PF10592"/>
    </source>
</evidence>
<feature type="domain" description="Abortive infection phage resistance protein N-terminal" evidence="3">
    <location>
        <begin position="38"/>
        <end position="186"/>
    </location>
</feature>
<protein>
    <recommendedName>
        <fullName evidence="6">AIPR protein</fullName>
    </recommendedName>
</protein>
<dbReference type="OrthoDB" id="9806213at2"/>
<evidence type="ECO:0008006" key="6">
    <source>
        <dbReference type="Google" id="ProtNLM"/>
    </source>
</evidence>
<dbReference type="EMBL" id="BLJE01000002">
    <property type="protein sequence ID" value="GFE65089.1"/>
    <property type="molecule type" value="Genomic_DNA"/>
</dbReference>
<organism evidence="4 5">
    <name type="scientific">Litoreibacter roseus</name>
    <dbReference type="NCBI Taxonomy" id="2601869"/>
    <lineage>
        <taxon>Bacteria</taxon>
        <taxon>Pseudomonadati</taxon>
        <taxon>Pseudomonadota</taxon>
        <taxon>Alphaproteobacteria</taxon>
        <taxon>Rhodobacterales</taxon>
        <taxon>Roseobacteraceae</taxon>
        <taxon>Litoreibacter</taxon>
    </lineage>
</organism>
<feature type="domain" description="Abortive phage infection protein C-terminal" evidence="2">
    <location>
        <begin position="245"/>
        <end position="557"/>
    </location>
</feature>
<reference evidence="4 5" key="1">
    <citation type="submission" date="2019-12" db="EMBL/GenBank/DDBJ databases">
        <title>Litoreibacter badius sp. nov., a novel bacteriochlorophyll a-containing bacterium in the genus Litoreibacter.</title>
        <authorList>
            <person name="Kanamuro M."/>
            <person name="Takabe Y."/>
            <person name="Mori K."/>
            <person name="Takaichi S."/>
            <person name="Hanada S."/>
        </authorList>
    </citation>
    <scope>NUCLEOTIDE SEQUENCE [LARGE SCALE GENOMIC DNA]</scope>
    <source>
        <strain evidence="4 5">K6</strain>
    </source>
</reference>
<proteinExistence type="predicted"/>
<accession>A0A6N6JI55</accession>
<evidence type="ECO:0000256" key="1">
    <source>
        <dbReference type="SAM" id="MobiDB-lite"/>
    </source>
</evidence>
<keyword evidence="5" id="KW-1185">Reference proteome</keyword>
<dbReference type="AlphaFoldDB" id="A0A6N6JI55"/>
<dbReference type="RefSeq" id="WP_159806746.1">
    <property type="nucleotide sequence ID" value="NZ_BLJE01000002.1"/>
</dbReference>
<evidence type="ECO:0000313" key="4">
    <source>
        <dbReference type="EMBL" id="GFE65089.1"/>
    </source>
</evidence>
<dbReference type="InterPro" id="IPR018891">
    <property type="entry name" value="AIPR_C"/>
</dbReference>
<evidence type="ECO:0000259" key="3">
    <source>
        <dbReference type="Pfam" id="PF22879"/>
    </source>
</evidence>
<comment type="caution">
    <text evidence="4">The sequence shown here is derived from an EMBL/GenBank/DDBJ whole genome shotgun (WGS) entry which is preliminary data.</text>
</comment>
<evidence type="ECO:0000313" key="5">
    <source>
        <dbReference type="Proteomes" id="UP000436822"/>
    </source>
</evidence>
<gene>
    <name evidence="4" type="ORF">KIN_21630</name>
</gene>
<feature type="region of interest" description="Disordered" evidence="1">
    <location>
        <begin position="588"/>
        <end position="611"/>
    </location>
</feature>